<dbReference type="PRINTS" id="PR00300">
    <property type="entry name" value="CLPPROTEASEA"/>
</dbReference>
<proteinExistence type="inferred from homology"/>
<dbReference type="GO" id="GO:0016887">
    <property type="term" value="F:ATP hydrolysis activity"/>
    <property type="evidence" value="ECO:0007669"/>
    <property type="project" value="InterPro"/>
</dbReference>
<name>A0A9N9QJ86_9CUCU</name>
<evidence type="ECO:0000256" key="1">
    <source>
        <dbReference type="ARBA" id="ARBA00006235"/>
    </source>
</evidence>
<reference evidence="4" key="1">
    <citation type="submission" date="2022-01" db="EMBL/GenBank/DDBJ databases">
        <authorList>
            <person name="King R."/>
        </authorList>
    </citation>
    <scope>NUCLEOTIDE SEQUENCE</scope>
</reference>
<dbReference type="AlphaFoldDB" id="A0A9N9QJ86"/>
<comment type="similarity">
    <text evidence="1">Belongs to the ClpA/ClpB family. Torsin subfamily.</text>
</comment>
<evidence type="ECO:0000313" key="4">
    <source>
        <dbReference type="EMBL" id="CAG9760886.1"/>
    </source>
</evidence>
<keyword evidence="5" id="KW-1185">Reference proteome</keyword>
<dbReference type="Proteomes" id="UP001152799">
    <property type="component" value="Chromosome 1"/>
</dbReference>
<dbReference type="Gene3D" id="3.40.50.300">
    <property type="entry name" value="P-loop containing nucleotide triphosphate hydrolases"/>
    <property type="match status" value="1"/>
</dbReference>
<gene>
    <name evidence="4" type="ORF">CEUTPL_LOCUS1603</name>
</gene>
<dbReference type="Pfam" id="PF21376">
    <property type="entry name" value="TOR1A_C"/>
    <property type="match status" value="1"/>
</dbReference>
<dbReference type="EMBL" id="OU892277">
    <property type="protein sequence ID" value="CAG9760886.1"/>
    <property type="molecule type" value="Genomic_DNA"/>
</dbReference>
<dbReference type="PANTHER" id="PTHR10760">
    <property type="entry name" value="TORSIN"/>
    <property type="match status" value="1"/>
</dbReference>
<feature type="transmembrane region" description="Helical" evidence="2">
    <location>
        <begin position="6"/>
        <end position="25"/>
    </location>
</feature>
<dbReference type="SUPFAM" id="SSF52540">
    <property type="entry name" value="P-loop containing nucleoside triphosphate hydrolases"/>
    <property type="match status" value="1"/>
</dbReference>
<dbReference type="PANTHER" id="PTHR10760:SF2">
    <property type="entry name" value="LD13476P-RELATED"/>
    <property type="match status" value="1"/>
</dbReference>
<dbReference type="OrthoDB" id="19623at2759"/>
<dbReference type="InterPro" id="IPR027417">
    <property type="entry name" value="P-loop_NTPase"/>
</dbReference>
<protein>
    <recommendedName>
        <fullName evidence="3">Torsin-1A C-terminal domain-containing protein</fullName>
    </recommendedName>
</protein>
<dbReference type="InterPro" id="IPR049337">
    <property type="entry name" value="TOR1A_C"/>
</dbReference>
<accession>A0A9N9QJ86</accession>
<dbReference type="Pfam" id="PF06309">
    <property type="entry name" value="Torsin"/>
    <property type="match status" value="1"/>
</dbReference>
<dbReference type="GO" id="GO:0012505">
    <property type="term" value="C:endomembrane system"/>
    <property type="evidence" value="ECO:0007669"/>
    <property type="project" value="UniProtKB-ARBA"/>
</dbReference>
<dbReference type="GO" id="GO:0005737">
    <property type="term" value="C:cytoplasm"/>
    <property type="evidence" value="ECO:0007669"/>
    <property type="project" value="UniProtKB-ARBA"/>
</dbReference>
<dbReference type="GO" id="GO:0071218">
    <property type="term" value="P:cellular response to misfolded protein"/>
    <property type="evidence" value="ECO:0007669"/>
    <property type="project" value="TreeGrafter"/>
</dbReference>
<evidence type="ECO:0000313" key="5">
    <source>
        <dbReference type="Proteomes" id="UP001152799"/>
    </source>
</evidence>
<dbReference type="InterPro" id="IPR001270">
    <property type="entry name" value="ClpA/B"/>
</dbReference>
<dbReference type="GO" id="GO:0005524">
    <property type="term" value="F:ATP binding"/>
    <property type="evidence" value="ECO:0007669"/>
    <property type="project" value="InterPro"/>
</dbReference>
<keyword evidence="2" id="KW-0472">Membrane</keyword>
<keyword evidence="2" id="KW-0812">Transmembrane</keyword>
<evidence type="ECO:0000259" key="3">
    <source>
        <dbReference type="Pfam" id="PF21376"/>
    </source>
</evidence>
<dbReference type="InterPro" id="IPR010448">
    <property type="entry name" value="Torsin"/>
</dbReference>
<sequence>MNNIQFYTLFIFYFSNISAFSLLGIPISPRLTNFRYNPYCLINECCNDGYIKFDRNRLKRNLTEHVYGQPLLLTAVDALTAHFNPYYRSPKPLTLSFHGMTGTGKNYVANFIADSLFSLGSRSEFVHHFIGRQHFAEKKYTSQYKADLYDWIRGNLTQCPRQLFIFDEVDKMVPEVLNAIKPWIDYNHQAAQFSEAVFIFLSNTGANIINEHYHDLYVSEGKQREDLKLSDFENFIQKGAFNEEGGFFHSDTITNNLIDHYIPFLPLEQKHLIKCIEKEFKVRRVNNPRREHIDEVMKFIHWGPDQSRLFSKTGCKRLGPKVGLIISESYPREAYSKDEL</sequence>
<keyword evidence="2" id="KW-1133">Transmembrane helix</keyword>
<evidence type="ECO:0000256" key="2">
    <source>
        <dbReference type="SAM" id="Phobius"/>
    </source>
</evidence>
<feature type="domain" description="Torsin-1A C-terminal" evidence="3">
    <location>
        <begin position="267"/>
        <end position="319"/>
    </location>
</feature>
<organism evidence="4 5">
    <name type="scientific">Ceutorhynchus assimilis</name>
    <name type="common">cabbage seed weevil</name>
    <dbReference type="NCBI Taxonomy" id="467358"/>
    <lineage>
        <taxon>Eukaryota</taxon>
        <taxon>Metazoa</taxon>
        <taxon>Ecdysozoa</taxon>
        <taxon>Arthropoda</taxon>
        <taxon>Hexapoda</taxon>
        <taxon>Insecta</taxon>
        <taxon>Pterygota</taxon>
        <taxon>Neoptera</taxon>
        <taxon>Endopterygota</taxon>
        <taxon>Coleoptera</taxon>
        <taxon>Polyphaga</taxon>
        <taxon>Cucujiformia</taxon>
        <taxon>Curculionidae</taxon>
        <taxon>Ceutorhynchinae</taxon>
        <taxon>Ceutorhynchus</taxon>
    </lineage>
</organism>